<dbReference type="SUPFAM" id="SSF50331">
    <property type="entry name" value="MOP-like"/>
    <property type="match status" value="1"/>
</dbReference>
<dbReference type="Pfam" id="PF00005">
    <property type="entry name" value="ABC_tran"/>
    <property type="match status" value="1"/>
</dbReference>
<evidence type="ECO:0000256" key="1">
    <source>
        <dbReference type="ARBA" id="ARBA00022448"/>
    </source>
</evidence>
<dbReference type="Gene3D" id="3.40.50.300">
    <property type="entry name" value="P-loop containing nucleotide triphosphate hydrolases"/>
    <property type="match status" value="1"/>
</dbReference>
<dbReference type="OrthoDB" id="5298774at2"/>
<keyword evidence="7" id="KW-1278">Translocase</keyword>
<evidence type="ECO:0000256" key="7">
    <source>
        <dbReference type="ARBA" id="ARBA00022967"/>
    </source>
</evidence>
<keyword evidence="6 13" id="KW-0067">ATP-binding</keyword>
<dbReference type="GO" id="GO:0005524">
    <property type="term" value="F:ATP binding"/>
    <property type="evidence" value="ECO:0007669"/>
    <property type="project" value="UniProtKB-KW"/>
</dbReference>
<dbReference type="PANTHER" id="PTHR43514:SF4">
    <property type="entry name" value="ABC TRANSPORTER I FAMILY MEMBER 10"/>
    <property type="match status" value="1"/>
</dbReference>
<evidence type="ECO:0000256" key="9">
    <source>
        <dbReference type="PROSITE-ProRule" id="PRU01213"/>
    </source>
</evidence>
<dbReference type="eggNOG" id="COG4148">
    <property type="taxonomic scope" value="Bacteria"/>
</dbReference>
<organism evidence="13 14">
    <name type="scientific">Methyloversatilis universalis (strain ATCC BAA-1314 / DSM 25237 / JCM 13912 / CCUG 52030 / FAM5)</name>
    <dbReference type="NCBI Taxonomy" id="1000565"/>
    <lineage>
        <taxon>Bacteria</taxon>
        <taxon>Pseudomonadati</taxon>
        <taxon>Pseudomonadota</taxon>
        <taxon>Betaproteobacteria</taxon>
        <taxon>Nitrosomonadales</taxon>
        <taxon>Sterolibacteriaceae</taxon>
        <taxon>Methyloversatilis</taxon>
    </lineage>
</organism>
<dbReference type="NCBIfam" id="TIGR02142">
    <property type="entry name" value="modC_ABC"/>
    <property type="match status" value="1"/>
</dbReference>
<evidence type="ECO:0000256" key="10">
    <source>
        <dbReference type="SAM" id="MobiDB-lite"/>
    </source>
</evidence>
<dbReference type="GO" id="GO:0015098">
    <property type="term" value="F:molybdate ion transmembrane transporter activity"/>
    <property type="evidence" value="ECO:0007669"/>
    <property type="project" value="InterPro"/>
</dbReference>
<dbReference type="InterPro" id="IPR003439">
    <property type="entry name" value="ABC_transporter-like_ATP-bd"/>
</dbReference>
<keyword evidence="4" id="KW-0997">Cell inner membrane</keyword>
<keyword evidence="1" id="KW-0813">Transport</keyword>
<keyword evidence="14" id="KW-1185">Reference proteome</keyword>
<keyword evidence="3 9" id="KW-0500">Molybdenum</keyword>
<dbReference type="Gene3D" id="2.40.50.100">
    <property type="match status" value="1"/>
</dbReference>
<dbReference type="GO" id="GO:0016887">
    <property type="term" value="F:ATP hydrolysis activity"/>
    <property type="evidence" value="ECO:0007669"/>
    <property type="project" value="InterPro"/>
</dbReference>
<keyword evidence="5" id="KW-0547">Nucleotide-binding</keyword>
<evidence type="ECO:0000259" key="12">
    <source>
        <dbReference type="PROSITE" id="PS51866"/>
    </source>
</evidence>
<keyword evidence="2" id="KW-1003">Cell membrane</keyword>
<evidence type="ECO:0000313" key="14">
    <source>
        <dbReference type="Proteomes" id="UP000005019"/>
    </source>
</evidence>
<dbReference type="EMBL" id="AFHG01000052">
    <property type="protein sequence ID" value="EGK71127.1"/>
    <property type="molecule type" value="Genomic_DNA"/>
</dbReference>
<name>F5RDZ6_METUF</name>
<dbReference type="PROSITE" id="PS50893">
    <property type="entry name" value="ABC_TRANSPORTER_2"/>
    <property type="match status" value="1"/>
</dbReference>
<dbReference type="Pfam" id="PF03459">
    <property type="entry name" value="TOBE"/>
    <property type="match status" value="1"/>
</dbReference>
<dbReference type="PROSITE" id="PS00211">
    <property type="entry name" value="ABC_TRANSPORTER_1"/>
    <property type="match status" value="1"/>
</dbReference>
<evidence type="ECO:0000256" key="5">
    <source>
        <dbReference type="ARBA" id="ARBA00022741"/>
    </source>
</evidence>
<evidence type="ECO:0000256" key="3">
    <source>
        <dbReference type="ARBA" id="ARBA00022505"/>
    </source>
</evidence>
<dbReference type="PROSITE" id="PS51866">
    <property type="entry name" value="MOP"/>
    <property type="match status" value="1"/>
</dbReference>
<dbReference type="PANTHER" id="PTHR43514">
    <property type="entry name" value="ABC TRANSPORTER I FAMILY MEMBER 10"/>
    <property type="match status" value="1"/>
</dbReference>
<accession>F5RDZ6</accession>
<feature type="domain" description="Mop" evidence="12">
    <location>
        <begin position="292"/>
        <end position="358"/>
    </location>
</feature>
<feature type="region of interest" description="Disordered" evidence="10">
    <location>
        <begin position="359"/>
        <end position="387"/>
    </location>
</feature>
<dbReference type="STRING" id="1000565.METUNv1_02513"/>
<dbReference type="InterPro" id="IPR004606">
    <property type="entry name" value="Mop_domain"/>
</dbReference>
<keyword evidence="8" id="KW-0472">Membrane</keyword>
<dbReference type="RefSeq" id="WP_008062164.1">
    <property type="nucleotide sequence ID" value="NZ_AFHG01000052.1"/>
</dbReference>
<evidence type="ECO:0000256" key="6">
    <source>
        <dbReference type="ARBA" id="ARBA00022840"/>
    </source>
</evidence>
<dbReference type="InterPro" id="IPR005116">
    <property type="entry name" value="Transp-assoc_OB_typ1"/>
</dbReference>
<evidence type="ECO:0000313" key="13">
    <source>
        <dbReference type="EMBL" id="EGK71127.1"/>
    </source>
</evidence>
<evidence type="ECO:0000256" key="2">
    <source>
        <dbReference type="ARBA" id="ARBA00022475"/>
    </source>
</evidence>
<dbReference type="InterPro" id="IPR011868">
    <property type="entry name" value="ModC_ABC_ATP-bd"/>
</dbReference>
<reference evidence="13 14" key="1">
    <citation type="journal article" date="2011" name="J. Bacteriol.">
        <title>Genome sequence of Methyloversatilis universalis FAM5T, a methylotrophic representative of the order Rhodocyclales.</title>
        <authorList>
            <person name="Kittichotirat W."/>
            <person name="Good N.M."/>
            <person name="Hall R."/>
            <person name="Bringel F."/>
            <person name="Lajus A."/>
            <person name="Medigue C."/>
            <person name="Smalley N.E."/>
            <person name="Beck D."/>
            <person name="Bumgarner R."/>
            <person name="Vuilleumier S."/>
            <person name="Kalyuzhnaya M.G."/>
        </authorList>
    </citation>
    <scope>NUCLEOTIDE SEQUENCE [LARGE SCALE GENOMIC DNA]</scope>
    <source>
        <strain evidence="14">ATCC BAA-1314 / JCM 13912 / FAM5</strain>
    </source>
</reference>
<dbReference type="GO" id="GO:0140359">
    <property type="term" value="F:ABC-type transporter activity"/>
    <property type="evidence" value="ECO:0007669"/>
    <property type="project" value="InterPro"/>
</dbReference>
<dbReference type="Proteomes" id="UP000005019">
    <property type="component" value="Unassembled WGS sequence"/>
</dbReference>
<comment type="caution">
    <text evidence="13">The sequence shown here is derived from an EMBL/GenBank/DDBJ whole genome shotgun (WGS) entry which is preliminary data.</text>
</comment>
<dbReference type="SUPFAM" id="SSF52540">
    <property type="entry name" value="P-loop containing nucleoside triphosphate hydrolases"/>
    <property type="match status" value="1"/>
</dbReference>
<dbReference type="GO" id="GO:0016020">
    <property type="term" value="C:membrane"/>
    <property type="evidence" value="ECO:0007669"/>
    <property type="project" value="InterPro"/>
</dbReference>
<feature type="domain" description="ABC transporter" evidence="11">
    <location>
        <begin position="1"/>
        <end position="232"/>
    </location>
</feature>
<dbReference type="SMART" id="SM00382">
    <property type="entry name" value="AAA"/>
    <property type="match status" value="1"/>
</dbReference>
<sequence length="387" mass="42267">MIELNFGRKLGALDLQVDVTLPSRGVSALFGRSGAGKSSLINAVAGIVRPDHGRIRVGERVFYDHDSGTDLPIEARGIGYVFQDARLFPHLSVAGNLRYGLKRARGTHTVGWDSVVEVLGLDHLLDRRPWNLSGGERQRVAIGRALLRQPSLLLMDEPLASLDAPRKAEVLPYIERLAREFALPVLYVSHSIEEVTRLADHLVIVSEGRTVASGELSDIMSRPEHAPLIGRYEAGSVLDCTVLQHNDDYALTTLRFADGQLRVPRIDLDPGAPVRVRIRARDVALALSRPMDVSIVNKLPGRVQQITPRDGPYADVTVDLGSRTLRALITRESCDRLGLQPGTPVWTMVKSVALDSRSVGFSRRPRSASPAQAPDLPQKPGAPAEAD</sequence>
<dbReference type="InterPro" id="IPR008995">
    <property type="entry name" value="Mo/tungstate-bd_C_term_dom"/>
</dbReference>
<dbReference type="InterPro" id="IPR050334">
    <property type="entry name" value="Molybdenum_import_ModC"/>
</dbReference>
<dbReference type="InterPro" id="IPR017871">
    <property type="entry name" value="ABC_transporter-like_CS"/>
</dbReference>
<dbReference type="AlphaFoldDB" id="F5RDZ6"/>
<evidence type="ECO:0000256" key="4">
    <source>
        <dbReference type="ARBA" id="ARBA00022519"/>
    </source>
</evidence>
<evidence type="ECO:0000256" key="8">
    <source>
        <dbReference type="ARBA" id="ARBA00023136"/>
    </source>
</evidence>
<proteinExistence type="predicted"/>
<dbReference type="InterPro" id="IPR027417">
    <property type="entry name" value="P-loop_NTPase"/>
</dbReference>
<evidence type="ECO:0000259" key="11">
    <source>
        <dbReference type="PROSITE" id="PS50893"/>
    </source>
</evidence>
<dbReference type="InterPro" id="IPR003593">
    <property type="entry name" value="AAA+_ATPase"/>
</dbReference>
<gene>
    <name evidence="13" type="ORF">METUNv1_02513</name>
</gene>
<protein>
    <submittedName>
        <fullName evidence="13">Molybdenum import ATP-binding protein ModC</fullName>
    </submittedName>
</protein>